<dbReference type="SUPFAM" id="SSF56300">
    <property type="entry name" value="Metallo-dependent phosphatases"/>
    <property type="match status" value="1"/>
</dbReference>
<dbReference type="Gene3D" id="3.60.21.10">
    <property type="match status" value="1"/>
</dbReference>
<gene>
    <name evidence="3" type="ORF">LCGC14_2744510</name>
</gene>
<dbReference type="Pfam" id="PF14008">
    <property type="entry name" value="Metallophos_C"/>
    <property type="match status" value="1"/>
</dbReference>
<accession>A0A0F9BCD6</accession>
<feature type="domain" description="Calcineurin-like phosphoesterase" evidence="1">
    <location>
        <begin position="2"/>
        <end position="156"/>
    </location>
</feature>
<protein>
    <submittedName>
        <fullName evidence="3">Uncharacterized protein</fullName>
    </submittedName>
</protein>
<dbReference type="SUPFAM" id="SSF48452">
    <property type="entry name" value="TPR-like"/>
    <property type="match status" value="1"/>
</dbReference>
<dbReference type="EMBL" id="LAZR01050014">
    <property type="protein sequence ID" value="KKK88304.1"/>
    <property type="molecule type" value="Genomic_DNA"/>
</dbReference>
<feature type="non-terminal residue" evidence="3">
    <location>
        <position position="1"/>
    </location>
</feature>
<organism evidence="3">
    <name type="scientific">marine sediment metagenome</name>
    <dbReference type="NCBI Taxonomy" id="412755"/>
    <lineage>
        <taxon>unclassified sequences</taxon>
        <taxon>metagenomes</taxon>
        <taxon>ecological metagenomes</taxon>
    </lineage>
</organism>
<dbReference type="PANTHER" id="PTHR45867">
    <property type="entry name" value="PURPLE ACID PHOSPHATASE"/>
    <property type="match status" value="1"/>
</dbReference>
<dbReference type="Gene3D" id="1.25.40.10">
    <property type="entry name" value="Tetratricopeptide repeat domain"/>
    <property type="match status" value="2"/>
</dbReference>
<sequence length="423" mass="48470">KDPNFAIHNGDLVNRGGVYIQWEKLFFNPIGHLISHVPLYTVIGNHEDNSDNYFNFFCPPCDTLAYYSFDYGNAHVIVLNSEEEAMIDGPNQINWLISDLESNKDATWKFVVFHVPPFTSGGNYYKKSRKKIKELVVPIFQKYNVDMVFSGHDHHYERSYPIGSKENNSAITYIVCGNGGTPLRFNIPRHWTIYSERVFGFTHVNINGSKMHFQSISIDNRVIDEFTLDKADPASVAAYMENMIDYKDIQDVSEEALEAYNEGDDMQDEDMFEEAIEYYKKVYKLDPTCLIALGHSAVCLMELEKYDEAIELALDVIEKIPQFPDSYEALIESYMALGEYEKALEACDKLHSVTADSPDAYEYKADIFEEQGKLDMTIQAMHMALEILPNDAGLHFDLAEYYGEMGDTVNAIKFYASGIDWYM</sequence>
<dbReference type="Pfam" id="PF13432">
    <property type="entry name" value="TPR_16"/>
    <property type="match status" value="1"/>
</dbReference>
<proteinExistence type="predicted"/>
<dbReference type="AlphaFoldDB" id="A0A0F9BCD6"/>
<dbReference type="PROSITE" id="PS50005">
    <property type="entry name" value="TPR"/>
    <property type="match status" value="2"/>
</dbReference>
<dbReference type="Pfam" id="PF14559">
    <property type="entry name" value="TPR_19"/>
    <property type="match status" value="1"/>
</dbReference>
<name>A0A0F9BCD6_9ZZZZ</name>
<dbReference type="InterPro" id="IPR029052">
    <property type="entry name" value="Metallo-depent_PP-like"/>
</dbReference>
<dbReference type="GO" id="GO:0016787">
    <property type="term" value="F:hydrolase activity"/>
    <property type="evidence" value="ECO:0007669"/>
    <property type="project" value="InterPro"/>
</dbReference>
<dbReference type="SMART" id="SM00028">
    <property type="entry name" value="TPR"/>
    <property type="match status" value="4"/>
</dbReference>
<feature type="domain" description="Purple acid phosphatase C-terminal" evidence="2">
    <location>
        <begin position="170"/>
        <end position="225"/>
    </location>
</feature>
<dbReference type="PANTHER" id="PTHR45867:SF3">
    <property type="entry name" value="ACID PHOSPHATASE TYPE 7"/>
    <property type="match status" value="1"/>
</dbReference>
<evidence type="ECO:0000313" key="3">
    <source>
        <dbReference type="EMBL" id="KKK88304.1"/>
    </source>
</evidence>
<evidence type="ECO:0000259" key="2">
    <source>
        <dbReference type="Pfam" id="PF14008"/>
    </source>
</evidence>
<reference evidence="3" key="1">
    <citation type="journal article" date="2015" name="Nature">
        <title>Complex archaea that bridge the gap between prokaryotes and eukaryotes.</title>
        <authorList>
            <person name="Spang A."/>
            <person name="Saw J.H."/>
            <person name="Jorgensen S.L."/>
            <person name="Zaremba-Niedzwiedzka K."/>
            <person name="Martijn J."/>
            <person name="Lind A.E."/>
            <person name="van Eijk R."/>
            <person name="Schleper C."/>
            <person name="Guy L."/>
            <person name="Ettema T.J."/>
        </authorList>
    </citation>
    <scope>NUCLEOTIDE SEQUENCE</scope>
</reference>
<dbReference type="InterPro" id="IPR025733">
    <property type="entry name" value="PAPs_C"/>
</dbReference>
<dbReference type="InterPro" id="IPR004843">
    <property type="entry name" value="Calcineurin-like_PHP"/>
</dbReference>
<feature type="non-terminal residue" evidence="3">
    <location>
        <position position="423"/>
    </location>
</feature>
<dbReference type="InterPro" id="IPR019734">
    <property type="entry name" value="TPR_rpt"/>
</dbReference>
<dbReference type="Pfam" id="PF00149">
    <property type="entry name" value="Metallophos"/>
    <property type="match status" value="1"/>
</dbReference>
<evidence type="ECO:0000259" key="1">
    <source>
        <dbReference type="Pfam" id="PF00149"/>
    </source>
</evidence>
<dbReference type="InterPro" id="IPR011990">
    <property type="entry name" value="TPR-like_helical_dom_sf"/>
</dbReference>
<comment type="caution">
    <text evidence="3">The sequence shown here is derived from an EMBL/GenBank/DDBJ whole genome shotgun (WGS) entry which is preliminary data.</text>
</comment>